<dbReference type="InterPro" id="IPR027417">
    <property type="entry name" value="P-loop_NTPase"/>
</dbReference>
<dbReference type="Pfam" id="PF05729">
    <property type="entry name" value="NACHT"/>
    <property type="match status" value="1"/>
</dbReference>
<feature type="transmembrane region" description="Helical" evidence="1">
    <location>
        <begin position="578"/>
        <end position="601"/>
    </location>
</feature>
<dbReference type="Gene3D" id="3.40.50.300">
    <property type="entry name" value="P-loop containing nucleotide triphosphate hydrolases"/>
    <property type="match status" value="1"/>
</dbReference>
<sequence length="754" mass="83033">MWSKLLQVVKWSWIRGDVNLFMGAFPEPDEKVLDRATSRLRKDVLSKVRLTMARMGLQQPATIDLPWRGSSRPVQSAQQVLGVDPLELVGTVSEIAQVCRDLPRHQLLALGEPGTGKTVLAVRLVHDLASDPQPGDPVPVMMSLSSWRPALTMREWILRQIRQISPDLGDPYRYGPDAARDLFDKGRVMPVLDGLDELPDHLHAEAVRAINRYVHDGCWFMVTCRADEYETAHGDGARLTRAAVVELGEVEPDLAIDYLEQARTAGDTRWTPVFEAMRNDPDCPLSRALTSPLMLYLAQTAFGAKSTDPGELLSREDYPTRQAIEDELLKRYLPAVYTDEDPPAERAMRYLRLIARQMRRDRTVDFAWWQISAGITGPLVGLMYGVVWGAFLGALFGPGRGAGAGFLIALVSFLVHEIVRADLKQVFVPKKGEHGPEYLARRYRHLGLASALLAGAVTGIGVGTWMSGTLGADRWLSTAYGLGIGALSGVAVMLGSAWGSYAVSRRWFRLRGDLPKDPLRFLDDARELGVLRQTGSVYQFRHERLLDQLGGGVVQQSGRSVLGDWPAKWLRWRPVLPVFASLAQVGASLGALLLIAVIVAGSARPELTYRSGDKPDFVYVSTGCPAGLVCVPPKVFAWKVPPGTTRHTNWEPIASGQSPFVGWGGPMEASGCEGGKVRVTLTLADEPPARFVLGNGSRVDGVDLDRPASPGSRSSSLTFRRLDDRPCTLRIEWQTPNLVLDGLEEPRKRLRIDP</sequence>
<gene>
    <name evidence="3" type="ORF">GCM10009601_14960</name>
</gene>
<reference evidence="4" key="1">
    <citation type="journal article" date="2019" name="Int. J. Syst. Evol. Microbiol.">
        <title>The Global Catalogue of Microorganisms (GCM) 10K type strain sequencing project: providing services to taxonomists for standard genome sequencing and annotation.</title>
        <authorList>
            <consortium name="The Broad Institute Genomics Platform"/>
            <consortium name="The Broad Institute Genome Sequencing Center for Infectious Disease"/>
            <person name="Wu L."/>
            <person name="Ma J."/>
        </authorList>
    </citation>
    <scope>NUCLEOTIDE SEQUENCE [LARGE SCALE GENOMIC DNA]</scope>
    <source>
        <strain evidence="4">JCM 11756</strain>
    </source>
</reference>
<keyword evidence="1" id="KW-1133">Transmembrane helix</keyword>
<name>A0ABP4JGE9_9ACTN</name>
<keyword evidence="1" id="KW-0472">Membrane</keyword>
<evidence type="ECO:0000313" key="3">
    <source>
        <dbReference type="EMBL" id="GAA1418885.1"/>
    </source>
</evidence>
<evidence type="ECO:0000256" key="1">
    <source>
        <dbReference type="SAM" id="Phobius"/>
    </source>
</evidence>
<feature type="transmembrane region" description="Helical" evidence="1">
    <location>
        <begin position="478"/>
        <end position="501"/>
    </location>
</feature>
<dbReference type="InterPro" id="IPR007111">
    <property type="entry name" value="NACHT_NTPase"/>
</dbReference>
<comment type="caution">
    <text evidence="3">The sequence shown here is derived from an EMBL/GenBank/DDBJ whole genome shotgun (WGS) entry which is preliminary data.</text>
</comment>
<dbReference type="RefSeq" id="WP_344011022.1">
    <property type="nucleotide sequence ID" value="NZ_BAAAIZ010000017.1"/>
</dbReference>
<keyword evidence="4" id="KW-1185">Reference proteome</keyword>
<feature type="domain" description="NACHT" evidence="2">
    <location>
        <begin position="108"/>
        <end position="260"/>
    </location>
</feature>
<feature type="transmembrane region" description="Helical" evidence="1">
    <location>
        <begin position="366"/>
        <end position="391"/>
    </location>
</feature>
<dbReference type="Proteomes" id="UP001500973">
    <property type="component" value="Unassembled WGS sequence"/>
</dbReference>
<feature type="transmembrane region" description="Helical" evidence="1">
    <location>
        <begin position="403"/>
        <end position="423"/>
    </location>
</feature>
<proteinExistence type="predicted"/>
<accession>A0ABP4JGE9</accession>
<evidence type="ECO:0000259" key="2">
    <source>
        <dbReference type="Pfam" id="PF05729"/>
    </source>
</evidence>
<dbReference type="EMBL" id="BAAAIZ010000017">
    <property type="protein sequence ID" value="GAA1418885.1"/>
    <property type="molecule type" value="Genomic_DNA"/>
</dbReference>
<organism evidence="3 4">
    <name type="scientific">Streptomyces thermospinosisporus</name>
    <dbReference type="NCBI Taxonomy" id="161482"/>
    <lineage>
        <taxon>Bacteria</taxon>
        <taxon>Bacillati</taxon>
        <taxon>Actinomycetota</taxon>
        <taxon>Actinomycetes</taxon>
        <taxon>Kitasatosporales</taxon>
        <taxon>Streptomycetaceae</taxon>
        <taxon>Streptomyces</taxon>
    </lineage>
</organism>
<protein>
    <recommendedName>
        <fullName evidence="2">NACHT domain-containing protein</fullName>
    </recommendedName>
</protein>
<evidence type="ECO:0000313" key="4">
    <source>
        <dbReference type="Proteomes" id="UP001500973"/>
    </source>
</evidence>
<dbReference type="SUPFAM" id="SSF52540">
    <property type="entry name" value="P-loop containing nucleoside triphosphate hydrolases"/>
    <property type="match status" value="1"/>
</dbReference>
<keyword evidence="1" id="KW-0812">Transmembrane</keyword>
<feature type="transmembrane region" description="Helical" evidence="1">
    <location>
        <begin position="443"/>
        <end position="466"/>
    </location>
</feature>